<dbReference type="OrthoDB" id="5410062at2"/>
<dbReference type="InterPro" id="IPR011050">
    <property type="entry name" value="Pectin_lyase_fold/virulence"/>
</dbReference>
<organism evidence="4 5">
    <name type="scientific">Nitratiruptor tergarcus DSM 16512</name>
    <dbReference type="NCBI Taxonomy" id="1069081"/>
    <lineage>
        <taxon>Bacteria</taxon>
        <taxon>Pseudomonadati</taxon>
        <taxon>Campylobacterota</taxon>
        <taxon>Epsilonproteobacteria</taxon>
        <taxon>Nautiliales</taxon>
        <taxon>Nitratiruptoraceae</taxon>
        <taxon>Nitratiruptor</taxon>
    </lineage>
</organism>
<gene>
    <name evidence="4" type="ORF">SAMN05660197_1489</name>
</gene>
<feature type="domain" description="Right handed beta helix" evidence="3">
    <location>
        <begin position="167"/>
        <end position="281"/>
    </location>
</feature>
<protein>
    <submittedName>
        <fullName evidence="4">Right handed beta helix region</fullName>
    </submittedName>
</protein>
<name>A0A1W1WTR1_9BACT</name>
<keyword evidence="5" id="KW-1185">Reference proteome</keyword>
<keyword evidence="2" id="KW-0732">Signal</keyword>
<dbReference type="InterPro" id="IPR039448">
    <property type="entry name" value="Beta_helix"/>
</dbReference>
<dbReference type="EMBL" id="FWWZ01000001">
    <property type="protein sequence ID" value="SMC09667.1"/>
    <property type="molecule type" value="Genomic_DNA"/>
</dbReference>
<reference evidence="5" key="1">
    <citation type="submission" date="2017-04" db="EMBL/GenBank/DDBJ databases">
        <authorList>
            <person name="Varghese N."/>
            <person name="Submissions S."/>
        </authorList>
    </citation>
    <scope>NUCLEOTIDE SEQUENCE [LARGE SCALE GENOMIC DNA]</scope>
    <source>
        <strain evidence="5">DSM 16512</strain>
    </source>
</reference>
<keyword evidence="1" id="KW-1133">Transmembrane helix</keyword>
<dbReference type="STRING" id="1069081.SAMN05660197_1489"/>
<evidence type="ECO:0000313" key="4">
    <source>
        <dbReference type="EMBL" id="SMC09667.1"/>
    </source>
</evidence>
<dbReference type="InterPro" id="IPR012334">
    <property type="entry name" value="Pectin_lyas_fold"/>
</dbReference>
<dbReference type="Proteomes" id="UP000192602">
    <property type="component" value="Unassembled WGS sequence"/>
</dbReference>
<dbReference type="Gene3D" id="2.160.20.10">
    <property type="entry name" value="Single-stranded right-handed beta-helix, Pectin lyase-like"/>
    <property type="match status" value="1"/>
</dbReference>
<dbReference type="NCBIfam" id="NF041518">
    <property type="entry name" value="choice_anch_Q"/>
    <property type="match status" value="1"/>
</dbReference>
<keyword evidence="1" id="KW-0812">Transmembrane</keyword>
<evidence type="ECO:0000256" key="1">
    <source>
        <dbReference type="SAM" id="Phobius"/>
    </source>
</evidence>
<feature type="chain" id="PRO_5012529093" evidence="2">
    <location>
        <begin position="22"/>
        <end position="382"/>
    </location>
</feature>
<dbReference type="RefSeq" id="WP_084275883.1">
    <property type="nucleotide sequence ID" value="NZ_AP026671.1"/>
</dbReference>
<feature type="transmembrane region" description="Helical" evidence="1">
    <location>
        <begin position="356"/>
        <end position="376"/>
    </location>
</feature>
<dbReference type="InterPro" id="IPR059226">
    <property type="entry name" value="Choice_anch_Q_dom"/>
</dbReference>
<keyword evidence="1" id="KW-0472">Membrane</keyword>
<evidence type="ECO:0000313" key="5">
    <source>
        <dbReference type="Proteomes" id="UP000192602"/>
    </source>
</evidence>
<dbReference type="AlphaFoldDB" id="A0A1W1WTR1"/>
<dbReference type="SUPFAM" id="SSF51126">
    <property type="entry name" value="Pectin lyase-like"/>
    <property type="match status" value="1"/>
</dbReference>
<evidence type="ECO:0000259" key="3">
    <source>
        <dbReference type="Pfam" id="PF13229"/>
    </source>
</evidence>
<proteinExistence type="predicted"/>
<accession>A0A1W1WTR1</accession>
<dbReference type="Pfam" id="PF13229">
    <property type="entry name" value="Beta_helix"/>
    <property type="match status" value="1"/>
</dbReference>
<evidence type="ECO:0000256" key="2">
    <source>
        <dbReference type="SAM" id="SignalP"/>
    </source>
</evidence>
<sequence>MKTARLLVFAIFFIFTSSAMAATWYVKTDGSDTNGGTSWTDAFATIQKAIDSASDGDEIWVAKGTYTLSSQINVNKAVGIYGGFNGTESQRNQRDWQANKTIVDGNNSVRCFYITAGATLDGFNITKGHTQENGGGIYNNSIPNPPLIRNCNIYNNTAHRGGGIRNESTHTSIINCNIHSNTAVLDGGGIGNGNSAPKIINSNIFNNIAEDGGGIKNTLSSPTITNCNIYNNTATHSGGGIYNTSSSHSTITNTIIWANSNDQIYNYHSTITVTYSDIEGGYTGTGNIDEDPKFVDPANGDFHLQPNSPCINKGNNNAPALPPTDFEGDPRIIDGIVDIGADEFKSLVASVSVPAMNVYGLILFIIFTASSSLFYIRRRLSL</sequence>
<feature type="signal peptide" evidence="2">
    <location>
        <begin position="1"/>
        <end position="21"/>
    </location>
</feature>